<keyword evidence="3" id="KW-1185">Reference proteome</keyword>
<dbReference type="OrthoDB" id="6222486at2759"/>
<sequence>MIAIQSSISKKCTPHLLPARINHNGPVSSTSRYWTPETDEKGTSHAYLRGRHLHGTHVSLPSTHTGAVLHITDKTLPQTRSQGAEDEDEDEDEDGEGQERETVDVKLAEQMSEFDEVVVWGHGGPVEAGQDMFIRGVKELIGFAEAMHGEEEEEVQEKKDRK</sequence>
<dbReference type="Gene3D" id="2.40.128.680">
    <property type="match status" value="1"/>
</dbReference>
<protein>
    <submittedName>
        <fullName evidence="2">Ribonuclease H1 small subunit</fullName>
    </submittedName>
</protein>
<evidence type="ECO:0000313" key="3">
    <source>
        <dbReference type="Proteomes" id="UP000800036"/>
    </source>
</evidence>
<feature type="compositionally biased region" description="Acidic residues" evidence="1">
    <location>
        <begin position="84"/>
        <end position="96"/>
    </location>
</feature>
<dbReference type="PANTHER" id="PTHR47204">
    <property type="entry name" value="OS02G0168900 PROTEIN"/>
    <property type="match status" value="1"/>
</dbReference>
<organism evidence="2 3">
    <name type="scientific">Bimuria novae-zelandiae CBS 107.79</name>
    <dbReference type="NCBI Taxonomy" id="1447943"/>
    <lineage>
        <taxon>Eukaryota</taxon>
        <taxon>Fungi</taxon>
        <taxon>Dikarya</taxon>
        <taxon>Ascomycota</taxon>
        <taxon>Pezizomycotina</taxon>
        <taxon>Dothideomycetes</taxon>
        <taxon>Pleosporomycetidae</taxon>
        <taxon>Pleosporales</taxon>
        <taxon>Massarineae</taxon>
        <taxon>Didymosphaeriaceae</taxon>
        <taxon>Bimuria</taxon>
    </lineage>
</organism>
<dbReference type="CDD" id="cd09271">
    <property type="entry name" value="RNase_H2-C"/>
    <property type="match status" value="1"/>
</dbReference>
<dbReference type="GO" id="GO:0006401">
    <property type="term" value="P:RNA catabolic process"/>
    <property type="evidence" value="ECO:0007669"/>
    <property type="project" value="InterPro"/>
</dbReference>
<dbReference type="Proteomes" id="UP000800036">
    <property type="component" value="Unassembled WGS sequence"/>
</dbReference>
<feature type="region of interest" description="Disordered" evidence="1">
    <location>
        <begin position="56"/>
        <end position="103"/>
    </location>
</feature>
<dbReference type="PANTHER" id="PTHR47204:SF1">
    <property type="entry name" value="RIBONUCLEASE H2 SUBUNIT C"/>
    <property type="match status" value="1"/>
</dbReference>
<evidence type="ECO:0000256" key="1">
    <source>
        <dbReference type="SAM" id="MobiDB-lite"/>
    </source>
</evidence>
<proteinExistence type="predicted"/>
<name>A0A6A5UQZ9_9PLEO</name>
<dbReference type="InterPro" id="IPR013924">
    <property type="entry name" value="RNase_H2_suC"/>
</dbReference>
<accession>A0A6A5UQZ9</accession>
<reference evidence="2" key="1">
    <citation type="journal article" date="2020" name="Stud. Mycol.">
        <title>101 Dothideomycetes genomes: a test case for predicting lifestyles and emergence of pathogens.</title>
        <authorList>
            <person name="Haridas S."/>
            <person name="Albert R."/>
            <person name="Binder M."/>
            <person name="Bloem J."/>
            <person name="Labutti K."/>
            <person name="Salamov A."/>
            <person name="Andreopoulos B."/>
            <person name="Baker S."/>
            <person name="Barry K."/>
            <person name="Bills G."/>
            <person name="Bluhm B."/>
            <person name="Cannon C."/>
            <person name="Castanera R."/>
            <person name="Culley D."/>
            <person name="Daum C."/>
            <person name="Ezra D."/>
            <person name="Gonzalez J."/>
            <person name="Henrissat B."/>
            <person name="Kuo A."/>
            <person name="Liang C."/>
            <person name="Lipzen A."/>
            <person name="Lutzoni F."/>
            <person name="Magnuson J."/>
            <person name="Mondo S."/>
            <person name="Nolan M."/>
            <person name="Ohm R."/>
            <person name="Pangilinan J."/>
            <person name="Park H.-J."/>
            <person name="Ramirez L."/>
            <person name="Alfaro M."/>
            <person name="Sun H."/>
            <person name="Tritt A."/>
            <person name="Yoshinaga Y."/>
            <person name="Zwiers L.-H."/>
            <person name="Turgeon B."/>
            <person name="Goodwin S."/>
            <person name="Spatafora J."/>
            <person name="Crous P."/>
            <person name="Grigoriev I."/>
        </authorList>
    </citation>
    <scope>NUCLEOTIDE SEQUENCE</scope>
    <source>
        <strain evidence="2">CBS 107.79</strain>
    </source>
</reference>
<feature type="region of interest" description="Disordered" evidence="1">
    <location>
        <begin position="15"/>
        <end position="40"/>
    </location>
</feature>
<dbReference type="GO" id="GO:0032299">
    <property type="term" value="C:ribonuclease H2 complex"/>
    <property type="evidence" value="ECO:0007669"/>
    <property type="project" value="InterPro"/>
</dbReference>
<dbReference type="EMBL" id="ML976750">
    <property type="protein sequence ID" value="KAF1966192.1"/>
    <property type="molecule type" value="Genomic_DNA"/>
</dbReference>
<dbReference type="AlphaFoldDB" id="A0A6A5UQZ9"/>
<gene>
    <name evidence="2" type="ORF">BU23DRAFT_332490</name>
</gene>
<evidence type="ECO:0000313" key="2">
    <source>
        <dbReference type="EMBL" id="KAF1966192.1"/>
    </source>
</evidence>
<dbReference type="Pfam" id="PF08615">
    <property type="entry name" value="RNase_H2_suC"/>
    <property type="match status" value="1"/>
</dbReference>